<gene>
    <name evidence="1" type="ORF">HAX54_003729</name>
</gene>
<protein>
    <submittedName>
        <fullName evidence="1">Uncharacterized protein</fullName>
    </submittedName>
</protein>
<dbReference type="EMBL" id="JACEIK010001170">
    <property type="protein sequence ID" value="MCD7466733.1"/>
    <property type="molecule type" value="Genomic_DNA"/>
</dbReference>
<evidence type="ECO:0000313" key="1">
    <source>
        <dbReference type="EMBL" id="MCD7466733.1"/>
    </source>
</evidence>
<sequence length="110" mass="12675">MSCASFVPRQPAMHPAPCHTGVMRPTTYQVHQTSIHMRIYLYVMEASYYDGRCDTKVVPPQFSVILKKTLKSWQRNCGKVLRFNLLDHESKPRLMDDGMTRGHQSWSTCG</sequence>
<reference evidence="1 2" key="1">
    <citation type="journal article" date="2021" name="BMC Genomics">
        <title>Datura genome reveals duplications of psychoactive alkaloid biosynthetic genes and high mutation rate following tissue culture.</title>
        <authorList>
            <person name="Rajewski A."/>
            <person name="Carter-House D."/>
            <person name="Stajich J."/>
            <person name="Litt A."/>
        </authorList>
    </citation>
    <scope>NUCLEOTIDE SEQUENCE [LARGE SCALE GENOMIC DNA]</scope>
    <source>
        <strain evidence="1">AR-01</strain>
    </source>
</reference>
<comment type="caution">
    <text evidence="1">The sequence shown here is derived from an EMBL/GenBank/DDBJ whole genome shotgun (WGS) entry which is preliminary data.</text>
</comment>
<proteinExistence type="predicted"/>
<dbReference type="Proteomes" id="UP000823775">
    <property type="component" value="Unassembled WGS sequence"/>
</dbReference>
<evidence type="ECO:0000313" key="2">
    <source>
        <dbReference type="Proteomes" id="UP000823775"/>
    </source>
</evidence>
<organism evidence="1 2">
    <name type="scientific">Datura stramonium</name>
    <name type="common">Jimsonweed</name>
    <name type="synonym">Common thornapple</name>
    <dbReference type="NCBI Taxonomy" id="4076"/>
    <lineage>
        <taxon>Eukaryota</taxon>
        <taxon>Viridiplantae</taxon>
        <taxon>Streptophyta</taxon>
        <taxon>Embryophyta</taxon>
        <taxon>Tracheophyta</taxon>
        <taxon>Spermatophyta</taxon>
        <taxon>Magnoliopsida</taxon>
        <taxon>eudicotyledons</taxon>
        <taxon>Gunneridae</taxon>
        <taxon>Pentapetalae</taxon>
        <taxon>asterids</taxon>
        <taxon>lamiids</taxon>
        <taxon>Solanales</taxon>
        <taxon>Solanaceae</taxon>
        <taxon>Solanoideae</taxon>
        <taxon>Datureae</taxon>
        <taxon>Datura</taxon>
    </lineage>
</organism>
<feature type="non-terminal residue" evidence="1">
    <location>
        <position position="110"/>
    </location>
</feature>
<name>A0ABS8T6I8_DATST</name>
<keyword evidence="2" id="KW-1185">Reference proteome</keyword>
<accession>A0ABS8T6I8</accession>